<dbReference type="PROSITE" id="PS01186">
    <property type="entry name" value="EGF_2"/>
    <property type="match status" value="1"/>
</dbReference>
<dbReference type="EnsemblMetazoa" id="OVOC12696.1">
    <property type="protein sequence ID" value="OVOC12696.1"/>
    <property type="gene ID" value="WBGene00249505"/>
</dbReference>
<accession>A0A8R1XRY3</accession>
<evidence type="ECO:0000256" key="1">
    <source>
        <dbReference type="SAM" id="Phobius"/>
    </source>
</evidence>
<reference evidence="4" key="2">
    <citation type="submission" date="2022-06" db="UniProtKB">
        <authorList>
            <consortium name="EnsemblMetazoa"/>
        </authorList>
    </citation>
    <scope>IDENTIFICATION</scope>
</reference>
<name>A0A8R1XRY3_ONCVO</name>
<proteinExistence type="predicted"/>
<dbReference type="PROSITE" id="PS00022">
    <property type="entry name" value="EGF_1"/>
    <property type="match status" value="1"/>
</dbReference>
<keyword evidence="5" id="KW-1185">Reference proteome</keyword>
<evidence type="ECO:0000313" key="5">
    <source>
        <dbReference type="Proteomes" id="UP000024404"/>
    </source>
</evidence>
<reference evidence="5" key="1">
    <citation type="submission" date="2013-10" db="EMBL/GenBank/DDBJ databases">
        <title>Genome sequencing of Onchocerca volvulus.</title>
        <authorList>
            <person name="Cotton J."/>
            <person name="Tsai J."/>
            <person name="Stanley E."/>
            <person name="Tracey A."/>
            <person name="Holroyd N."/>
            <person name="Lustigman S."/>
            <person name="Berriman M."/>
        </authorList>
    </citation>
    <scope>NUCLEOTIDE SEQUENCE</scope>
</reference>
<evidence type="ECO:0000313" key="4">
    <source>
        <dbReference type="EnsemblMetazoa" id="OVOC12696.1"/>
    </source>
</evidence>
<dbReference type="Proteomes" id="UP000024404">
    <property type="component" value="Unassembled WGS sequence"/>
</dbReference>
<sequence length="158" mass="18139">MCSMSGFTHGTWKQTYLCICGEGWGGNFCSEDFNYYALHNPCTNTQIEKTTETIKEELAHIIAHWRFIIISVISSVTLIMIIVAELKFKLIRFIFHFLCDKNPKHMESSPIGILQIPLNGERNPNSYNRHITLSYNPIIHSLNSSNPLSSECRESREN</sequence>
<dbReference type="InterPro" id="IPR000742">
    <property type="entry name" value="EGF"/>
</dbReference>
<keyword evidence="1" id="KW-0472">Membrane</keyword>
<keyword evidence="1" id="KW-1133">Transmembrane helix</keyword>
<evidence type="ECO:0000259" key="2">
    <source>
        <dbReference type="PROSITE" id="PS00022"/>
    </source>
</evidence>
<organism evidence="4 5">
    <name type="scientific">Onchocerca volvulus</name>
    <dbReference type="NCBI Taxonomy" id="6282"/>
    <lineage>
        <taxon>Eukaryota</taxon>
        <taxon>Metazoa</taxon>
        <taxon>Ecdysozoa</taxon>
        <taxon>Nematoda</taxon>
        <taxon>Chromadorea</taxon>
        <taxon>Rhabditida</taxon>
        <taxon>Spirurina</taxon>
        <taxon>Spiruromorpha</taxon>
        <taxon>Filarioidea</taxon>
        <taxon>Onchocercidae</taxon>
        <taxon>Onchocerca</taxon>
    </lineage>
</organism>
<dbReference type="OMA" id="QFERTTE"/>
<protein>
    <recommendedName>
        <fullName evidence="2 3">EGF-like domain-containing protein</fullName>
    </recommendedName>
</protein>
<dbReference type="EMBL" id="CMVM020000622">
    <property type="status" value="NOT_ANNOTATED_CDS"/>
    <property type="molecule type" value="Genomic_DNA"/>
</dbReference>
<keyword evidence="1" id="KW-0812">Transmembrane</keyword>
<evidence type="ECO:0000259" key="3">
    <source>
        <dbReference type="PROSITE" id="PS01186"/>
    </source>
</evidence>
<dbReference type="AlphaFoldDB" id="A0A8R1XRY3"/>
<feature type="domain" description="EGF-like" evidence="2 3">
    <location>
        <begin position="18"/>
        <end position="29"/>
    </location>
</feature>
<feature type="transmembrane region" description="Helical" evidence="1">
    <location>
        <begin position="65"/>
        <end position="84"/>
    </location>
</feature>